<dbReference type="EMBL" id="JACVVK020000004">
    <property type="protein sequence ID" value="KAK7507309.1"/>
    <property type="molecule type" value="Genomic_DNA"/>
</dbReference>
<gene>
    <name evidence="1" type="ORF">BaRGS_00001244</name>
</gene>
<protein>
    <submittedName>
        <fullName evidence="1">Uncharacterized protein</fullName>
    </submittedName>
</protein>
<name>A0ABD0M7F5_9CAEN</name>
<reference evidence="1 2" key="1">
    <citation type="journal article" date="2023" name="Sci. Data">
        <title>Genome assembly of the Korean intertidal mud-creeper Batillaria attramentaria.</title>
        <authorList>
            <person name="Patra A.K."/>
            <person name="Ho P.T."/>
            <person name="Jun S."/>
            <person name="Lee S.J."/>
            <person name="Kim Y."/>
            <person name="Won Y.J."/>
        </authorList>
    </citation>
    <scope>NUCLEOTIDE SEQUENCE [LARGE SCALE GENOMIC DNA]</scope>
    <source>
        <strain evidence="1">Wonlab-2016</strain>
    </source>
</reference>
<evidence type="ECO:0000313" key="1">
    <source>
        <dbReference type="EMBL" id="KAK7507309.1"/>
    </source>
</evidence>
<organism evidence="1 2">
    <name type="scientific">Batillaria attramentaria</name>
    <dbReference type="NCBI Taxonomy" id="370345"/>
    <lineage>
        <taxon>Eukaryota</taxon>
        <taxon>Metazoa</taxon>
        <taxon>Spiralia</taxon>
        <taxon>Lophotrochozoa</taxon>
        <taxon>Mollusca</taxon>
        <taxon>Gastropoda</taxon>
        <taxon>Caenogastropoda</taxon>
        <taxon>Sorbeoconcha</taxon>
        <taxon>Cerithioidea</taxon>
        <taxon>Batillariidae</taxon>
        <taxon>Batillaria</taxon>
    </lineage>
</organism>
<dbReference type="Proteomes" id="UP001519460">
    <property type="component" value="Unassembled WGS sequence"/>
</dbReference>
<sequence length="111" mass="12465">MSLRFAPYVSPEQQESSRQSLLGPLVNHMQNSPDLDRQVSPPFHQSVYQSSSLLPCLTPVTRQIRRWGALGEKPPTDRGTQNRSARARQSVGEIFSVSALFVSGFDPLRRQ</sequence>
<accession>A0ABD0M7F5</accession>
<comment type="caution">
    <text evidence="1">The sequence shown here is derived from an EMBL/GenBank/DDBJ whole genome shotgun (WGS) entry which is preliminary data.</text>
</comment>
<keyword evidence="2" id="KW-1185">Reference proteome</keyword>
<proteinExistence type="predicted"/>
<dbReference type="AlphaFoldDB" id="A0ABD0M7F5"/>
<evidence type="ECO:0000313" key="2">
    <source>
        <dbReference type="Proteomes" id="UP001519460"/>
    </source>
</evidence>